<dbReference type="GO" id="GO:0022627">
    <property type="term" value="C:cytosolic small ribosomal subunit"/>
    <property type="evidence" value="ECO:0007669"/>
    <property type="project" value="TreeGrafter"/>
</dbReference>
<evidence type="ECO:0000313" key="2">
    <source>
        <dbReference type="EMBL" id="OGF12657.1"/>
    </source>
</evidence>
<protein>
    <submittedName>
        <fullName evidence="2">Ribosomal subunit interface protein</fullName>
    </submittedName>
</protein>
<dbReference type="NCBIfam" id="TIGR00741">
    <property type="entry name" value="yfiA"/>
    <property type="match status" value="1"/>
</dbReference>
<dbReference type="GO" id="GO:0045900">
    <property type="term" value="P:negative regulation of translational elongation"/>
    <property type="evidence" value="ECO:0007669"/>
    <property type="project" value="TreeGrafter"/>
</dbReference>
<evidence type="ECO:0000256" key="1">
    <source>
        <dbReference type="ARBA" id="ARBA00022845"/>
    </source>
</evidence>
<comment type="caution">
    <text evidence="2">The sequence shown here is derived from an EMBL/GenBank/DDBJ whole genome shotgun (WGS) entry which is preliminary data.</text>
</comment>
<organism evidence="2 3">
    <name type="scientific">Candidatus Edwardsbacteria bacterium GWF2_54_11</name>
    <dbReference type="NCBI Taxonomy" id="1817851"/>
    <lineage>
        <taxon>Bacteria</taxon>
        <taxon>Candidatus Edwardsiibacteriota</taxon>
    </lineage>
</organism>
<gene>
    <name evidence="2" type="ORF">A2024_00265</name>
</gene>
<dbReference type="EMBL" id="MFFM01000033">
    <property type="protein sequence ID" value="OGF12657.1"/>
    <property type="molecule type" value="Genomic_DNA"/>
</dbReference>
<dbReference type="InterPro" id="IPR003489">
    <property type="entry name" value="RHF/RaiA"/>
</dbReference>
<accession>A0A1F5RDY8</accession>
<dbReference type="Pfam" id="PF02482">
    <property type="entry name" value="Ribosomal_S30AE"/>
    <property type="match status" value="1"/>
</dbReference>
<dbReference type="PANTHER" id="PTHR33231:SF1">
    <property type="entry name" value="30S RIBOSOMAL PROTEIN"/>
    <property type="match status" value="1"/>
</dbReference>
<sequence length="106" mass="12245">MDLNITTRHFDGLSDSLRSDIETRMVKLEKFFDRIVEAKVILSEEKNRQIAEVSIHLPGGVRLLAKEEAGDMWAAAELAIKKIEIQVKKVKDRKKDRQRTTLRKSL</sequence>
<evidence type="ECO:0000313" key="3">
    <source>
        <dbReference type="Proteomes" id="UP000177230"/>
    </source>
</evidence>
<dbReference type="Gene3D" id="3.30.160.100">
    <property type="entry name" value="Ribosome hibernation promotion factor-like"/>
    <property type="match status" value="1"/>
</dbReference>
<dbReference type="PANTHER" id="PTHR33231">
    <property type="entry name" value="30S RIBOSOMAL PROTEIN"/>
    <property type="match status" value="1"/>
</dbReference>
<dbReference type="GO" id="GO:0043024">
    <property type="term" value="F:ribosomal small subunit binding"/>
    <property type="evidence" value="ECO:0007669"/>
    <property type="project" value="TreeGrafter"/>
</dbReference>
<dbReference type="InterPro" id="IPR036567">
    <property type="entry name" value="RHF-like"/>
</dbReference>
<dbReference type="SUPFAM" id="SSF69754">
    <property type="entry name" value="Ribosome binding protein Y (YfiA homologue)"/>
    <property type="match status" value="1"/>
</dbReference>
<dbReference type="Proteomes" id="UP000177230">
    <property type="component" value="Unassembled WGS sequence"/>
</dbReference>
<name>A0A1F5RDY8_9BACT</name>
<dbReference type="AlphaFoldDB" id="A0A1F5RDY8"/>
<keyword evidence="1" id="KW-0810">Translation regulation</keyword>
<dbReference type="InterPro" id="IPR050574">
    <property type="entry name" value="HPF/YfiA_ribosome-assoc"/>
</dbReference>
<proteinExistence type="predicted"/>
<reference evidence="2 3" key="1">
    <citation type="journal article" date="2016" name="Nat. Commun.">
        <title>Thousands of microbial genomes shed light on interconnected biogeochemical processes in an aquifer system.</title>
        <authorList>
            <person name="Anantharaman K."/>
            <person name="Brown C.T."/>
            <person name="Hug L.A."/>
            <person name="Sharon I."/>
            <person name="Castelle C.J."/>
            <person name="Probst A.J."/>
            <person name="Thomas B.C."/>
            <person name="Singh A."/>
            <person name="Wilkins M.J."/>
            <person name="Karaoz U."/>
            <person name="Brodie E.L."/>
            <person name="Williams K.H."/>
            <person name="Hubbard S.S."/>
            <person name="Banfield J.F."/>
        </authorList>
    </citation>
    <scope>NUCLEOTIDE SEQUENCE [LARGE SCALE GENOMIC DNA]</scope>
</reference>